<dbReference type="Pfam" id="PF14368">
    <property type="entry name" value="LTP_2"/>
    <property type="match status" value="1"/>
</dbReference>
<dbReference type="Gramene" id="TKV94397">
    <property type="protein sequence ID" value="TKV94397"/>
    <property type="gene ID" value="SEVIR_9G291900v2"/>
</dbReference>
<dbReference type="OMA" id="QSSDCCK"/>
<evidence type="ECO:0000313" key="4">
    <source>
        <dbReference type="Proteomes" id="UP000298652"/>
    </source>
</evidence>
<sequence>MTQLKTAGLLAATLLILLAAAAAVSGPPSPQFKRTCKQYVQKEGPKQKQSSDCCKTVQAADAHASCICDYLGSPDARKNLRLEKVV</sequence>
<dbReference type="PANTHER" id="PTHR33286">
    <property type="entry name" value="BIFUNCTIONAL INHIBITOR/LIPID-TRANSFER PROTEIN/SEED STORAGE 2S ALBUMIN SUPERFAMILY PROTEIN"/>
    <property type="match status" value="1"/>
</dbReference>
<name>A0A4U6SYY3_SETVI</name>
<feature type="domain" description="Bifunctional inhibitor/plant lipid transfer protein/seed storage helical" evidence="2">
    <location>
        <begin position="30"/>
        <end position="79"/>
    </location>
</feature>
<dbReference type="InterPro" id="IPR016140">
    <property type="entry name" value="Bifunc_inhib/LTP/seed_store"/>
</dbReference>
<dbReference type="PANTHER" id="PTHR33286:SF50">
    <property type="entry name" value="BIFUNCTIONAL INHIBITOR_PLANT LIPID TRANSFER PROTEIN_SEED STORAGE HELICAL DOMAIN-CONTAINING PROTEIN"/>
    <property type="match status" value="1"/>
</dbReference>
<dbReference type="Gene3D" id="1.10.110.10">
    <property type="entry name" value="Plant lipid-transfer and hydrophobic proteins"/>
    <property type="match status" value="1"/>
</dbReference>
<keyword evidence="4" id="KW-1185">Reference proteome</keyword>
<keyword evidence="1" id="KW-0732">Signal</keyword>
<gene>
    <name evidence="3" type="ORF">SEVIR_9G291900v2</name>
</gene>
<proteinExistence type="predicted"/>
<feature type="signal peptide" evidence="1">
    <location>
        <begin position="1"/>
        <end position="23"/>
    </location>
</feature>
<dbReference type="EMBL" id="CM016560">
    <property type="protein sequence ID" value="TKV94397.1"/>
    <property type="molecule type" value="Genomic_DNA"/>
</dbReference>
<feature type="chain" id="PRO_5020650494" description="Bifunctional inhibitor/plant lipid transfer protein/seed storage helical domain-containing protein" evidence="1">
    <location>
        <begin position="24"/>
        <end position="86"/>
    </location>
</feature>
<protein>
    <recommendedName>
        <fullName evidence="2">Bifunctional inhibitor/plant lipid transfer protein/seed storage helical domain-containing protein</fullName>
    </recommendedName>
</protein>
<organism evidence="3 4">
    <name type="scientific">Setaria viridis</name>
    <name type="common">Green bristlegrass</name>
    <name type="synonym">Setaria italica subsp. viridis</name>
    <dbReference type="NCBI Taxonomy" id="4556"/>
    <lineage>
        <taxon>Eukaryota</taxon>
        <taxon>Viridiplantae</taxon>
        <taxon>Streptophyta</taxon>
        <taxon>Embryophyta</taxon>
        <taxon>Tracheophyta</taxon>
        <taxon>Spermatophyta</taxon>
        <taxon>Magnoliopsida</taxon>
        <taxon>Liliopsida</taxon>
        <taxon>Poales</taxon>
        <taxon>Poaceae</taxon>
        <taxon>PACMAD clade</taxon>
        <taxon>Panicoideae</taxon>
        <taxon>Panicodae</taxon>
        <taxon>Paniceae</taxon>
        <taxon>Cenchrinae</taxon>
        <taxon>Setaria</taxon>
    </lineage>
</organism>
<evidence type="ECO:0000256" key="1">
    <source>
        <dbReference type="SAM" id="SignalP"/>
    </source>
</evidence>
<evidence type="ECO:0000313" key="3">
    <source>
        <dbReference type="EMBL" id="TKV94397.1"/>
    </source>
</evidence>
<accession>A0A4U6SYY3</accession>
<dbReference type="InterPro" id="IPR036312">
    <property type="entry name" value="Bifun_inhib/LTP/seed_sf"/>
</dbReference>
<dbReference type="Proteomes" id="UP000298652">
    <property type="component" value="Chromosome 9"/>
</dbReference>
<dbReference type="AlphaFoldDB" id="A0A4U6SYY3"/>
<dbReference type="SUPFAM" id="SSF47699">
    <property type="entry name" value="Bifunctional inhibitor/lipid-transfer protein/seed storage 2S albumin"/>
    <property type="match status" value="1"/>
</dbReference>
<reference evidence="3" key="1">
    <citation type="submission" date="2019-03" db="EMBL/GenBank/DDBJ databases">
        <title>WGS assembly of Setaria viridis.</title>
        <authorList>
            <person name="Huang P."/>
            <person name="Jenkins J."/>
            <person name="Grimwood J."/>
            <person name="Barry K."/>
            <person name="Healey A."/>
            <person name="Mamidi S."/>
            <person name="Sreedasyam A."/>
            <person name="Shu S."/>
            <person name="Feldman M."/>
            <person name="Wu J."/>
            <person name="Yu Y."/>
            <person name="Chen C."/>
            <person name="Johnson J."/>
            <person name="Rokhsar D."/>
            <person name="Baxter I."/>
            <person name="Schmutz J."/>
            <person name="Brutnell T."/>
            <person name="Kellogg E."/>
        </authorList>
    </citation>
    <scope>NUCLEOTIDE SEQUENCE [LARGE SCALE GENOMIC DNA]</scope>
</reference>
<evidence type="ECO:0000259" key="2">
    <source>
        <dbReference type="Pfam" id="PF14368"/>
    </source>
</evidence>